<keyword evidence="6" id="KW-0325">Glycoprotein</keyword>
<sequence>MEQVKVSGDSQAGVMTVKHGSALWLLCNADGNPEPSYSWLHNKSLVPAEVNRVYEREQVSFVDAGDYACSAANIVGVVNSANSMSVVVVAPQPNTSNTALIVGLVIAALVLIILIIVIIGVCAKRKHDSESPTSSAEIATNSHDNAGMNVWTTDISHSVSEQYESGQGEKTYTQPHTTYLRPQYEPSLEESYNYPGRIDGVLPQYAQESCDQLDRLHSVPRQYDSGYIDILPEDSYSQRAAPIDGAVDSDVIVILLAFMPQFLKIDPDFELHVDYNSGTNRKNIHVNVCYESLGEDVCLALPFFHCFTGADSTCFFYKLTKKMWFSQWNKCSTRDELTNEGRPQVLMS</sequence>
<dbReference type="Gene3D" id="2.60.40.10">
    <property type="entry name" value="Immunoglobulins"/>
    <property type="match status" value="1"/>
</dbReference>
<keyword evidence="9" id="KW-1185">Reference proteome</keyword>
<keyword evidence="7" id="KW-0812">Transmembrane</keyword>
<keyword evidence="3" id="KW-0677">Repeat</keyword>
<gene>
    <name evidence="10" type="primary">LOC106812172</name>
</gene>
<dbReference type="PROSITE" id="PS50835">
    <property type="entry name" value="IG_LIKE"/>
    <property type="match status" value="1"/>
</dbReference>
<dbReference type="Proteomes" id="UP000695022">
    <property type="component" value="Unplaced"/>
</dbReference>
<evidence type="ECO:0000256" key="7">
    <source>
        <dbReference type="SAM" id="Phobius"/>
    </source>
</evidence>
<name>A0ABM1EH06_PRICU</name>
<evidence type="ECO:0000256" key="6">
    <source>
        <dbReference type="ARBA" id="ARBA00023180"/>
    </source>
</evidence>
<dbReference type="Pfam" id="PF13927">
    <property type="entry name" value="Ig_3"/>
    <property type="match status" value="1"/>
</dbReference>
<evidence type="ECO:0000256" key="2">
    <source>
        <dbReference type="ARBA" id="ARBA00022729"/>
    </source>
</evidence>
<dbReference type="InterPro" id="IPR013783">
    <property type="entry name" value="Ig-like_fold"/>
</dbReference>
<dbReference type="RefSeq" id="XP_014671477.1">
    <property type="nucleotide sequence ID" value="XM_014815991.1"/>
</dbReference>
<dbReference type="InterPro" id="IPR036179">
    <property type="entry name" value="Ig-like_dom_sf"/>
</dbReference>
<evidence type="ECO:0000256" key="1">
    <source>
        <dbReference type="ARBA" id="ARBA00004370"/>
    </source>
</evidence>
<keyword evidence="2" id="KW-0732">Signal</keyword>
<dbReference type="SMART" id="SM00408">
    <property type="entry name" value="IGc2"/>
    <property type="match status" value="1"/>
</dbReference>
<dbReference type="PANTHER" id="PTHR23277:SF108">
    <property type="entry name" value="FASCICLIN-3"/>
    <property type="match status" value="1"/>
</dbReference>
<evidence type="ECO:0000313" key="9">
    <source>
        <dbReference type="Proteomes" id="UP000695022"/>
    </source>
</evidence>
<feature type="domain" description="Ig-like" evidence="8">
    <location>
        <begin position="2"/>
        <end position="85"/>
    </location>
</feature>
<keyword evidence="7" id="KW-1133">Transmembrane helix</keyword>
<dbReference type="InterPro" id="IPR007110">
    <property type="entry name" value="Ig-like_dom"/>
</dbReference>
<evidence type="ECO:0000313" key="10">
    <source>
        <dbReference type="RefSeq" id="XP_014671477.1"/>
    </source>
</evidence>
<evidence type="ECO:0000256" key="3">
    <source>
        <dbReference type="ARBA" id="ARBA00022737"/>
    </source>
</evidence>
<organism evidence="9 10">
    <name type="scientific">Priapulus caudatus</name>
    <name type="common">Priapulid worm</name>
    <dbReference type="NCBI Taxonomy" id="37621"/>
    <lineage>
        <taxon>Eukaryota</taxon>
        <taxon>Metazoa</taxon>
        <taxon>Ecdysozoa</taxon>
        <taxon>Scalidophora</taxon>
        <taxon>Priapulida</taxon>
        <taxon>Priapulimorpha</taxon>
        <taxon>Priapulimorphida</taxon>
        <taxon>Priapulidae</taxon>
        <taxon>Priapulus</taxon>
    </lineage>
</organism>
<keyword evidence="5" id="KW-1015">Disulfide bond</keyword>
<reference evidence="10" key="1">
    <citation type="submission" date="2025-08" db="UniProtKB">
        <authorList>
            <consortium name="RefSeq"/>
        </authorList>
    </citation>
    <scope>IDENTIFICATION</scope>
</reference>
<proteinExistence type="predicted"/>
<dbReference type="GeneID" id="106812172"/>
<dbReference type="InterPro" id="IPR051427">
    <property type="entry name" value="Nectin/Nectin-like"/>
</dbReference>
<evidence type="ECO:0000256" key="5">
    <source>
        <dbReference type="ARBA" id="ARBA00023157"/>
    </source>
</evidence>
<feature type="transmembrane region" description="Helical" evidence="7">
    <location>
        <begin position="99"/>
        <end position="123"/>
    </location>
</feature>
<evidence type="ECO:0000259" key="8">
    <source>
        <dbReference type="PROSITE" id="PS50835"/>
    </source>
</evidence>
<keyword evidence="4 7" id="KW-0472">Membrane</keyword>
<dbReference type="InterPro" id="IPR003598">
    <property type="entry name" value="Ig_sub2"/>
</dbReference>
<protein>
    <submittedName>
        <fullName evidence="10">Uncharacterized protein LOC106812172</fullName>
    </submittedName>
</protein>
<dbReference type="PANTHER" id="PTHR23277">
    <property type="entry name" value="NECTIN-RELATED"/>
    <property type="match status" value="1"/>
</dbReference>
<accession>A0ABM1EH06</accession>
<dbReference type="SUPFAM" id="SSF48726">
    <property type="entry name" value="Immunoglobulin"/>
    <property type="match status" value="1"/>
</dbReference>
<evidence type="ECO:0000256" key="4">
    <source>
        <dbReference type="ARBA" id="ARBA00023136"/>
    </source>
</evidence>
<comment type="subcellular location">
    <subcellularLocation>
        <location evidence="1">Membrane</location>
    </subcellularLocation>
</comment>